<dbReference type="InParanoid" id="A0A2J6SSY4"/>
<sequence>MASIEFPPGWGLERLENTAVEEFAALPQEVHPPLNSAPPRPPTDLELRNARSSVSASSATRGLPPASPKTITQELTRYSESRKADHAAHAARVQAKSGGQDNAPEPAPHSTTLSIAANNPSPLVQAVQRAGFPEWGYVIFRTDYSDEARWDRFQEIVFDEMCDVQMSKESEAGVQAVKDKLSFKSVEDPALVGASVADVKRCYHAIRSAGQIPPGLDMNMCMIVDRHVIASVLNKKGGEIPYLIGVDVTNSKEDEGYEGHFKVAIDSFLCELYPLLSAEMLPREL</sequence>
<reference evidence="2 3" key="1">
    <citation type="submission" date="2016-04" db="EMBL/GenBank/DDBJ databases">
        <title>A degradative enzymes factory behind the ericoid mycorrhizal symbiosis.</title>
        <authorList>
            <consortium name="DOE Joint Genome Institute"/>
            <person name="Martino E."/>
            <person name="Morin E."/>
            <person name="Grelet G."/>
            <person name="Kuo A."/>
            <person name="Kohler A."/>
            <person name="Daghino S."/>
            <person name="Barry K."/>
            <person name="Choi C."/>
            <person name="Cichocki N."/>
            <person name="Clum A."/>
            <person name="Copeland A."/>
            <person name="Hainaut M."/>
            <person name="Haridas S."/>
            <person name="Labutti K."/>
            <person name="Lindquist E."/>
            <person name="Lipzen A."/>
            <person name="Khouja H.-R."/>
            <person name="Murat C."/>
            <person name="Ohm R."/>
            <person name="Olson A."/>
            <person name="Spatafora J."/>
            <person name="Veneault-Fourrey C."/>
            <person name="Henrissat B."/>
            <person name="Grigoriev I."/>
            <person name="Martin F."/>
            <person name="Perotto S."/>
        </authorList>
    </citation>
    <scope>NUCLEOTIDE SEQUENCE [LARGE SCALE GENOMIC DNA]</scope>
    <source>
        <strain evidence="2 3">E</strain>
    </source>
</reference>
<evidence type="ECO:0000313" key="3">
    <source>
        <dbReference type="Proteomes" id="UP000235371"/>
    </source>
</evidence>
<organism evidence="2 3">
    <name type="scientific">Hyaloscypha bicolor E</name>
    <dbReference type="NCBI Taxonomy" id="1095630"/>
    <lineage>
        <taxon>Eukaryota</taxon>
        <taxon>Fungi</taxon>
        <taxon>Dikarya</taxon>
        <taxon>Ascomycota</taxon>
        <taxon>Pezizomycotina</taxon>
        <taxon>Leotiomycetes</taxon>
        <taxon>Helotiales</taxon>
        <taxon>Hyaloscyphaceae</taxon>
        <taxon>Hyaloscypha</taxon>
        <taxon>Hyaloscypha bicolor</taxon>
    </lineage>
</organism>
<gene>
    <name evidence="2" type="ORF">K444DRAFT_634679</name>
</gene>
<evidence type="ECO:0000256" key="1">
    <source>
        <dbReference type="SAM" id="MobiDB-lite"/>
    </source>
</evidence>
<feature type="region of interest" description="Disordered" evidence="1">
    <location>
        <begin position="26"/>
        <end position="116"/>
    </location>
</feature>
<accession>A0A2J6SSY4</accession>
<protein>
    <submittedName>
        <fullName evidence="2">Uncharacterized protein</fullName>
    </submittedName>
</protein>
<dbReference type="STRING" id="1095630.A0A2J6SSY4"/>
<dbReference type="AlphaFoldDB" id="A0A2J6SSY4"/>
<feature type="compositionally biased region" description="Low complexity" evidence="1">
    <location>
        <begin position="50"/>
        <end position="59"/>
    </location>
</feature>
<keyword evidence="3" id="KW-1185">Reference proteome</keyword>
<dbReference type="RefSeq" id="XP_024730766.1">
    <property type="nucleotide sequence ID" value="XM_024883775.1"/>
</dbReference>
<dbReference type="GeneID" id="36591852"/>
<name>A0A2J6SSY4_9HELO</name>
<proteinExistence type="predicted"/>
<dbReference type="Proteomes" id="UP000235371">
    <property type="component" value="Unassembled WGS sequence"/>
</dbReference>
<feature type="compositionally biased region" description="Basic and acidic residues" evidence="1">
    <location>
        <begin position="77"/>
        <end position="88"/>
    </location>
</feature>
<evidence type="ECO:0000313" key="2">
    <source>
        <dbReference type="EMBL" id="PMD53862.1"/>
    </source>
</evidence>
<dbReference type="EMBL" id="KZ613866">
    <property type="protein sequence ID" value="PMD53862.1"/>
    <property type="molecule type" value="Genomic_DNA"/>
</dbReference>
<dbReference type="OrthoDB" id="4869816at2759"/>